<accession>A0A835IAF4</accession>
<organism evidence="2 3">
    <name type="scientific">Coptis chinensis</name>
    <dbReference type="NCBI Taxonomy" id="261450"/>
    <lineage>
        <taxon>Eukaryota</taxon>
        <taxon>Viridiplantae</taxon>
        <taxon>Streptophyta</taxon>
        <taxon>Embryophyta</taxon>
        <taxon>Tracheophyta</taxon>
        <taxon>Spermatophyta</taxon>
        <taxon>Magnoliopsida</taxon>
        <taxon>Ranunculales</taxon>
        <taxon>Ranunculaceae</taxon>
        <taxon>Coptidoideae</taxon>
        <taxon>Coptis</taxon>
    </lineage>
</organism>
<dbReference type="SUPFAM" id="SSF54236">
    <property type="entry name" value="Ubiquitin-like"/>
    <property type="match status" value="1"/>
</dbReference>
<protein>
    <recommendedName>
        <fullName evidence="1">Ubiquitin-like domain-containing protein</fullName>
    </recommendedName>
</protein>
<sequence>MPKRLPGLIFGDTQLEDGQTFAQYNVGNGSIVRQCLRLIGGDNTLYMESQYVSSDEIIESVNEIDETDRNPPRAQTIHNIIIMKSLELRYFIIKLENLFQQIKKIGEPWKTGLFDCHQNQINAIMTAFLPCMTFGQIAEVLGGGKMSKRESQFLILFLIIDKNCKTI</sequence>
<keyword evidence="3" id="KW-1185">Reference proteome</keyword>
<evidence type="ECO:0000313" key="2">
    <source>
        <dbReference type="EMBL" id="KAF9614221.1"/>
    </source>
</evidence>
<dbReference type="AlphaFoldDB" id="A0A835IAF4"/>
<dbReference type="PROSITE" id="PS50053">
    <property type="entry name" value="UBIQUITIN_2"/>
    <property type="match status" value="1"/>
</dbReference>
<proteinExistence type="predicted"/>
<dbReference type="EMBL" id="JADFTS010000003">
    <property type="protein sequence ID" value="KAF9614221.1"/>
    <property type="molecule type" value="Genomic_DNA"/>
</dbReference>
<dbReference type="OrthoDB" id="1045822at2759"/>
<evidence type="ECO:0000313" key="3">
    <source>
        <dbReference type="Proteomes" id="UP000631114"/>
    </source>
</evidence>
<dbReference type="InterPro" id="IPR000626">
    <property type="entry name" value="Ubiquitin-like_dom"/>
</dbReference>
<dbReference type="Proteomes" id="UP000631114">
    <property type="component" value="Unassembled WGS sequence"/>
</dbReference>
<gene>
    <name evidence="2" type="ORF">IFM89_016014</name>
</gene>
<reference evidence="2 3" key="1">
    <citation type="submission" date="2020-10" db="EMBL/GenBank/DDBJ databases">
        <title>The Coptis chinensis genome and diversification of protoberbering-type alkaloids.</title>
        <authorList>
            <person name="Wang B."/>
            <person name="Shu S."/>
            <person name="Song C."/>
            <person name="Liu Y."/>
        </authorList>
    </citation>
    <scope>NUCLEOTIDE SEQUENCE [LARGE SCALE GENOMIC DNA]</scope>
    <source>
        <strain evidence="2">HL-2020</strain>
        <tissue evidence="2">Leaf</tissue>
    </source>
</reference>
<feature type="domain" description="Ubiquitin-like" evidence="1">
    <location>
        <begin position="1"/>
        <end position="41"/>
    </location>
</feature>
<dbReference type="InterPro" id="IPR029071">
    <property type="entry name" value="Ubiquitin-like_domsf"/>
</dbReference>
<evidence type="ECO:0000259" key="1">
    <source>
        <dbReference type="PROSITE" id="PS50053"/>
    </source>
</evidence>
<name>A0A835IAF4_9MAGN</name>
<comment type="caution">
    <text evidence="2">The sequence shown here is derived from an EMBL/GenBank/DDBJ whole genome shotgun (WGS) entry which is preliminary data.</text>
</comment>
<dbReference type="Gene3D" id="3.10.20.90">
    <property type="entry name" value="Phosphatidylinositol 3-kinase Catalytic Subunit, Chain A, domain 1"/>
    <property type="match status" value="1"/>
</dbReference>